<dbReference type="EnsemblMetazoa" id="tetur09g02130.1">
    <property type="protein sequence ID" value="tetur09g02130.1"/>
    <property type="gene ID" value="tetur09g02130"/>
</dbReference>
<dbReference type="PANTHER" id="PTHR11633">
    <property type="entry name" value="PLATELET-DERIVED GROWTH FACTOR"/>
    <property type="match status" value="1"/>
</dbReference>
<evidence type="ECO:0000256" key="4">
    <source>
        <dbReference type="RuleBase" id="RU003818"/>
    </source>
</evidence>
<dbReference type="GO" id="GO:0016020">
    <property type="term" value="C:membrane"/>
    <property type="evidence" value="ECO:0007669"/>
    <property type="project" value="InterPro"/>
</dbReference>
<proteinExistence type="inferred from homology"/>
<keyword evidence="5" id="KW-0732">Signal</keyword>
<evidence type="ECO:0000313" key="8">
    <source>
        <dbReference type="Proteomes" id="UP000015104"/>
    </source>
</evidence>
<dbReference type="OrthoDB" id="3821113at2759"/>
<dbReference type="PROSITE" id="PS50278">
    <property type="entry name" value="PDGF_2"/>
    <property type="match status" value="1"/>
</dbReference>
<dbReference type="GO" id="GO:0051781">
    <property type="term" value="P:positive regulation of cell division"/>
    <property type="evidence" value="ECO:0007669"/>
    <property type="project" value="UniProtKB-KW"/>
</dbReference>
<evidence type="ECO:0000256" key="3">
    <source>
        <dbReference type="ARBA" id="ARBA00023246"/>
    </source>
</evidence>
<keyword evidence="2 4" id="KW-0339">Growth factor</keyword>
<reference evidence="8" key="1">
    <citation type="submission" date="2011-08" db="EMBL/GenBank/DDBJ databases">
        <authorList>
            <person name="Rombauts S."/>
        </authorList>
    </citation>
    <scope>NUCLEOTIDE SEQUENCE</scope>
    <source>
        <strain evidence="8">London</strain>
    </source>
</reference>
<organism evidence="7 8">
    <name type="scientific">Tetranychus urticae</name>
    <name type="common">Two-spotted spider mite</name>
    <dbReference type="NCBI Taxonomy" id="32264"/>
    <lineage>
        <taxon>Eukaryota</taxon>
        <taxon>Metazoa</taxon>
        <taxon>Ecdysozoa</taxon>
        <taxon>Arthropoda</taxon>
        <taxon>Chelicerata</taxon>
        <taxon>Arachnida</taxon>
        <taxon>Acari</taxon>
        <taxon>Acariformes</taxon>
        <taxon>Trombidiformes</taxon>
        <taxon>Prostigmata</taxon>
        <taxon>Eleutherengona</taxon>
        <taxon>Raphignathae</taxon>
        <taxon>Tetranychoidea</taxon>
        <taxon>Tetranychidae</taxon>
        <taxon>Tetranychus</taxon>
    </lineage>
</organism>
<feature type="signal peptide" evidence="5">
    <location>
        <begin position="1"/>
        <end position="16"/>
    </location>
</feature>
<dbReference type="OMA" id="NEASECT"/>
<dbReference type="GO" id="GO:0008083">
    <property type="term" value="F:growth factor activity"/>
    <property type="evidence" value="ECO:0007669"/>
    <property type="project" value="UniProtKB-KW"/>
</dbReference>
<dbReference type="HOGENOM" id="CLU_075898_0_0_1"/>
<dbReference type="SUPFAM" id="SSF57501">
    <property type="entry name" value="Cystine-knot cytokines"/>
    <property type="match status" value="1"/>
</dbReference>
<evidence type="ECO:0000313" key="7">
    <source>
        <dbReference type="EnsemblMetazoa" id="tetur09g02130.1"/>
    </source>
</evidence>
<feature type="chain" id="PRO_5004591498" description="Platelet-derived growth factor (PDGF) family profile domain-containing protein" evidence="5">
    <location>
        <begin position="17"/>
        <end position="248"/>
    </location>
</feature>
<dbReference type="GO" id="GO:0005615">
    <property type="term" value="C:extracellular space"/>
    <property type="evidence" value="ECO:0007669"/>
    <property type="project" value="TreeGrafter"/>
</dbReference>
<keyword evidence="8" id="KW-1185">Reference proteome</keyword>
<dbReference type="AlphaFoldDB" id="T1KD95"/>
<dbReference type="Pfam" id="PF00341">
    <property type="entry name" value="PDGF"/>
    <property type="match status" value="1"/>
</dbReference>
<sequence>MFNLIFLFLTIPCIFSARHNGLTPRSTGSSGAIIFPNAQRPPSAPNSFDTALLRTAGLRNASEIFAALGIQEVNDDPLAGRKKTNYAEQAVCEPELRTVEVGDQGIESGEIFFPKCVRVLRCGGCCDISDRMACTPTKISHRDVKRAKIRIRRSTTPAASSQTVQVEVHEECRCMCKVKEEHCNPNLHVYQADLCKCVCNNEQDAVACRNMAPAKSWDNNECKCKCRDVKHCPSGTEFSHDTCNCEAS</sequence>
<keyword evidence="3" id="KW-0497">Mitogen</keyword>
<comment type="similarity">
    <text evidence="1 4">Belongs to the PDGF/VEGF growth factor family.</text>
</comment>
<dbReference type="KEGG" id="tut:107363194"/>
<protein>
    <recommendedName>
        <fullName evidence="6">Platelet-derived growth factor (PDGF) family profile domain-containing protein</fullName>
    </recommendedName>
</protein>
<dbReference type="PANTHER" id="PTHR11633:SF1">
    <property type="entry name" value="LD28763P"/>
    <property type="match status" value="1"/>
</dbReference>
<gene>
    <name evidence="7" type="primary">107363194</name>
</gene>
<evidence type="ECO:0000256" key="2">
    <source>
        <dbReference type="ARBA" id="ARBA00023030"/>
    </source>
</evidence>
<dbReference type="Proteomes" id="UP000015104">
    <property type="component" value="Unassembled WGS sequence"/>
</dbReference>
<reference evidence="7" key="2">
    <citation type="submission" date="2015-06" db="UniProtKB">
        <authorList>
            <consortium name="EnsemblMetazoa"/>
        </authorList>
    </citation>
    <scope>IDENTIFICATION</scope>
</reference>
<evidence type="ECO:0000259" key="6">
    <source>
        <dbReference type="PROSITE" id="PS50278"/>
    </source>
</evidence>
<dbReference type="Gene3D" id="2.10.90.10">
    <property type="entry name" value="Cystine-knot cytokines"/>
    <property type="match status" value="1"/>
</dbReference>
<dbReference type="GO" id="GO:0070851">
    <property type="term" value="F:growth factor receptor binding"/>
    <property type="evidence" value="ECO:0007669"/>
    <property type="project" value="TreeGrafter"/>
</dbReference>
<dbReference type="EMBL" id="CAEY01002011">
    <property type="status" value="NOT_ANNOTATED_CDS"/>
    <property type="molecule type" value="Genomic_DNA"/>
</dbReference>
<feature type="domain" description="Platelet-derived growth factor (PDGF) family profile" evidence="6">
    <location>
        <begin position="66"/>
        <end position="179"/>
    </location>
</feature>
<accession>T1KD95</accession>
<dbReference type="GO" id="GO:0008284">
    <property type="term" value="P:positive regulation of cell population proliferation"/>
    <property type="evidence" value="ECO:0007669"/>
    <property type="project" value="TreeGrafter"/>
</dbReference>
<dbReference type="SMART" id="SM00141">
    <property type="entry name" value="PDGF"/>
    <property type="match status" value="1"/>
</dbReference>
<dbReference type="eggNOG" id="ENOG502R16F">
    <property type="taxonomic scope" value="Eukaryota"/>
</dbReference>
<dbReference type="InterPro" id="IPR029034">
    <property type="entry name" value="Cystine-knot_cytokine"/>
</dbReference>
<evidence type="ECO:0000256" key="1">
    <source>
        <dbReference type="ARBA" id="ARBA00006686"/>
    </source>
</evidence>
<name>T1KD95_TETUR</name>
<dbReference type="InterPro" id="IPR000072">
    <property type="entry name" value="PDGF/VEGF_dom"/>
</dbReference>
<evidence type="ECO:0000256" key="5">
    <source>
        <dbReference type="SAM" id="SignalP"/>
    </source>
</evidence>